<protein>
    <submittedName>
        <fullName evidence="1">Uncharacterized protein</fullName>
    </submittedName>
</protein>
<reference evidence="1" key="1">
    <citation type="journal article" date="2023" name="DNA Res.">
        <title>Chromosome-level genome assembly of Phrynocephalus forsythii using third-generation DNA sequencing and Hi-C analysis.</title>
        <authorList>
            <person name="Qi Y."/>
            <person name="Zhao W."/>
            <person name="Zhao Y."/>
            <person name="Niu C."/>
            <person name="Cao S."/>
            <person name="Zhang Y."/>
        </authorList>
    </citation>
    <scope>NUCLEOTIDE SEQUENCE</scope>
    <source>
        <tissue evidence="1">Muscle</tissue>
    </source>
</reference>
<accession>A0A9Q0XIS8</accession>
<evidence type="ECO:0000313" key="1">
    <source>
        <dbReference type="EMBL" id="KAJ7313926.1"/>
    </source>
</evidence>
<dbReference type="Proteomes" id="UP001142489">
    <property type="component" value="Unassembled WGS sequence"/>
</dbReference>
<proteinExistence type="predicted"/>
<name>A0A9Q0XIS8_9SAUR</name>
<keyword evidence="2" id="KW-1185">Reference proteome</keyword>
<organism evidence="1 2">
    <name type="scientific">Phrynocephalus forsythii</name>
    <dbReference type="NCBI Taxonomy" id="171643"/>
    <lineage>
        <taxon>Eukaryota</taxon>
        <taxon>Metazoa</taxon>
        <taxon>Chordata</taxon>
        <taxon>Craniata</taxon>
        <taxon>Vertebrata</taxon>
        <taxon>Euteleostomi</taxon>
        <taxon>Lepidosauria</taxon>
        <taxon>Squamata</taxon>
        <taxon>Bifurcata</taxon>
        <taxon>Unidentata</taxon>
        <taxon>Episquamata</taxon>
        <taxon>Toxicofera</taxon>
        <taxon>Iguania</taxon>
        <taxon>Acrodonta</taxon>
        <taxon>Agamidae</taxon>
        <taxon>Agaminae</taxon>
        <taxon>Phrynocephalus</taxon>
    </lineage>
</organism>
<dbReference type="EMBL" id="JAPFRF010000012">
    <property type="protein sequence ID" value="KAJ7313926.1"/>
    <property type="molecule type" value="Genomic_DNA"/>
</dbReference>
<dbReference type="AlphaFoldDB" id="A0A9Q0XIS8"/>
<gene>
    <name evidence="1" type="ORF">JRQ81_005738</name>
</gene>
<sequence>MRCSDLDFPMSLYHANSRLSTLLWLRPAYCLYEEWSRKALDPSQASQGTATIEVQVKPAGSNSPYKMERRFPVPRCSLVMEDPLVPEEGLAYEIGPILNCLNDSCTKAILPGRGYNRGSKKELVSHHRLCEDGFDDPALFLDNPKDYDWFFYETDTYVYPKHSQTQPKPIQTLSVPALNQPPPALGTSLEKMATPEATQKTKPNVMMTLESLSPDNLHAGNNFI</sequence>
<dbReference type="OrthoDB" id="9837867at2759"/>
<evidence type="ECO:0000313" key="2">
    <source>
        <dbReference type="Proteomes" id="UP001142489"/>
    </source>
</evidence>
<comment type="caution">
    <text evidence="1">The sequence shown here is derived from an EMBL/GenBank/DDBJ whole genome shotgun (WGS) entry which is preliminary data.</text>
</comment>